<evidence type="ECO:0000313" key="2">
    <source>
        <dbReference type="Proteomes" id="UP000694388"/>
    </source>
</evidence>
<protein>
    <submittedName>
        <fullName evidence="1">Uncharacterized protein</fullName>
    </submittedName>
</protein>
<keyword evidence="2" id="KW-1185">Reference proteome</keyword>
<organism evidence="1 2">
    <name type="scientific">Eptatretus burgeri</name>
    <name type="common">Inshore hagfish</name>
    <dbReference type="NCBI Taxonomy" id="7764"/>
    <lineage>
        <taxon>Eukaryota</taxon>
        <taxon>Metazoa</taxon>
        <taxon>Chordata</taxon>
        <taxon>Craniata</taxon>
        <taxon>Vertebrata</taxon>
        <taxon>Cyclostomata</taxon>
        <taxon>Myxini</taxon>
        <taxon>Myxiniformes</taxon>
        <taxon>Myxinidae</taxon>
        <taxon>Eptatretinae</taxon>
        <taxon>Eptatretus</taxon>
    </lineage>
</organism>
<dbReference type="AlphaFoldDB" id="A0A8C4WZE2"/>
<dbReference type="Ensembl" id="ENSEBUT00000022026.1">
    <property type="protein sequence ID" value="ENSEBUP00000021450.1"/>
    <property type="gene ID" value="ENSEBUG00000013248.1"/>
</dbReference>
<evidence type="ECO:0000313" key="1">
    <source>
        <dbReference type="Ensembl" id="ENSEBUP00000021450.1"/>
    </source>
</evidence>
<reference evidence="1" key="1">
    <citation type="submission" date="2025-08" db="UniProtKB">
        <authorList>
            <consortium name="Ensembl"/>
        </authorList>
    </citation>
    <scope>IDENTIFICATION</scope>
</reference>
<name>A0A8C4WZE2_EPTBU</name>
<reference evidence="1" key="2">
    <citation type="submission" date="2025-09" db="UniProtKB">
        <authorList>
            <consortium name="Ensembl"/>
        </authorList>
    </citation>
    <scope>IDENTIFICATION</scope>
</reference>
<dbReference type="Proteomes" id="UP000694388">
    <property type="component" value="Unplaced"/>
</dbReference>
<proteinExistence type="predicted"/>
<sequence length="110" mass="12033">MEKSKYHTSNSHCYAVIGLASLNVHMTWISQLSLYLSIDPRCLTQDVDKFILPTGANKHNSENVLTKPCNVQILNMVTISGAAWENTLGTLGKQFGHQSGISEVLVSNTA</sequence>
<accession>A0A8C4WZE2</accession>